<reference evidence="5 6" key="1">
    <citation type="journal article" date="2017" name="Mol. Biol. Evol.">
        <title>The 4-celled Tetrabaena socialis nuclear genome reveals the essential components for genetic control of cell number at the origin of multicellularity in the volvocine lineage.</title>
        <authorList>
            <person name="Featherston J."/>
            <person name="Arakaki Y."/>
            <person name="Hanschen E.R."/>
            <person name="Ferris P.J."/>
            <person name="Michod R.E."/>
            <person name="Olson B.J.S.C."/>
            <person name="Nozaki H."/>
            <person name="Durand P.M."/>
        </authorList>
    </citation>
    <scope>NUCLEOTIDE SEQUENCE [LARGE SCALE GENOMIC DNA]</scope>
    <source>
        <strain evidence="5 6">NIES-571</strain>
    </source>
</reference>
<keyword evidence="3" id="KW-0040">ANK repeat</keyword>
<dbReference type="Proteomes" id="UP000236333">
    <property type="component" value="Unassembled WGS sequence"/>
</dbReference>
<evidence type="ECO:0000256" key="2">
    <source>
        <dbReference type="ARBA" id="ARBA00022737"/>
    </source>
</evidence>
<name>A0A2J8AED9_9CHLO</name>
<sequence>MSDHLVVVGGRTFAAHRALLGARCDYFRRLFSGDFADSGRGEVALPDADADAFAQLLRFMYAGTLDFPPHLLRPVAELADRLLLPAASRRAQQLLLAATGPATVVGDLLWAEARGFAGLLAGLKAFYLDNAHRVLEEAPDSLEVLMLRSPRLHLDLYAAGIKRARRG</sequence>
<dbReference type="PANTHER" id="PTHR46231:SF1">
    <property type="entry name" value="ANKYRIN REPEAT AND BTB_POZ DOMAIN-CONTAINING PROTEIN 1"/>
    <property type="match status" value="1"/>
</dbReference>
<protein>
    <submittedName>
        <fullName evidence="5">Kelch-like protein 30</fullName>
    </submittedName>
</protein>
<accession>A0A2J8AED9</accession>
<comment type="pathway">
    <text evidence="1">Protein modification; protein ubiquitination.</text>
</comment>
<dbReference type="InterPro" id="IPR011333">
    <property type="entry name" value="SKP1/BTB/POZ_sf"/>
</dbReference>
<dbReference type="GO" id="GO:0000151">
    <property type="term" value="C:ubiquitin ligase complex"/>
    <property type="evidence" value="ECO:0007669"/>
    <property type="project" value="TreeGrafter"/>
</dbReference>
<dbReference type="PROSITE" id="PS50097">
    <property type="entry name" value="BTB"/>
    <property type="match status" value="1"/>
</dbReference>
<keyword evidence="2" id="KW-0677">Repeat</keyword>
<dbReference type="GO" id="GO:0005737">
    <property type="term" value="C:cytoplasm"/>
    <property type="evidence" value="ECO:0007669"/>
    <property type="project" value="TreeGrafter"/>
</dbReference>
<evidence type="ECO:0000256" key="1">
    <source>
        <dbReference type="ARBA" id="ARBA00004906"/>
    </source>
</evidence>
<dbReference type="AlphaFoldDB" id="A0A2J8AED9"/>
<dbReference type="EMBL" id="PGGS01000044">
    <property type="protein sequence ID" value="PNH10869.1"/>
    <property type="molecule type" value="Genomic_DNA"/>
</dbReference>
<organism evidence="5 6">
    <name type="scientific">Tetrabaena socialis</name>
    <dbReference type="NCBI Taxonomy" id="47790"/>
    <lineage>
        <taxon>Eukaryota</taxon>
        <taxon>Viridiplantae</taxon>
        <taxon>Chlorophyta</taxon>
        <taxon>core chlorophytes</taxon>
        <taxon>Chlorophyceae</taxon>
        <taxon>CS clade</taxon>
        <taxon>Chlamydomonadales</taxon>
        <taxon>Tetrabaenaceae</taxon>
        <taxon>Tetrabaena</taxon>
    </lineage>
</organism>
<dbReference type="SMART" id="SM00225">
    <property type="entry name" value="BTB"/>
    <property type="match status" value="1"/>
</dbReference>
<dbReference type="SUPFAM" id="SSF54695">
    <property type="entry name" value="POZ domain"/>
    <property type="match status" value="1"/>
</dbReference>
<evidence type="ECO:0000256" key="3">
    <source>
        <dbReference type="ARBA" id="ARBA00023043"/>
    </source>
</evidence>
<dbReference type="OrthoDB" id="537338at2759"/>
<comment type="caution">
    <text evidence="5">The sequence shown here is derived from an EMBL/GenBank/DDBJ whole genome shotgun (WGS) entry which is preliminary data.</text>
</comment>
<dbReference type="InterPro" id="IPR000210">
    <property type="entry name" value="BTB/POZ_dom"/>
</dbReference>
<dbReference type="PANTHER" id="PTHR46231">
    <property type="entry name" value="ANKYRIN REPEAT AND BTB/POZ DOMAIN-CONTAINING PROTEIN 1"/>
    <property type="match status" value="1"/>
</dbReference>
<dbReference type="InterPro" id="IPR044515">
    <property type="entry name" value="ABTB1"/>
</dbReference>
<evidence type="ECO:0000313" key="5">
    <source>
        <dbReference type="EMBL" id="PNH10869.1"/>
    </source>
</evidence>
<proteinExistence type="predicted"/>
<dbReference type="CDD" id="cd18186">
    <property type="entry name" value="BTB_POZ_ZBTB_KLHL-like"/>
    <property type="match status" value="1"/>
</dbReference>
<evidence type="ECO:0000259" key="4">
    <source>
        <dbReference type="PROSITE" id="PS50097"/>
    </source>
</evidence>
<dbReference type="Pfam" id="PF00651">
    <property type="entry name" value="BTB"/>
    <property type="match status" value="1"/>
</dbReference>
<dbReference type="Gene3D" id="3.30.710.10">
    <property type="entry name" value="Potassium Channel Kv1.1, Chain A"/>
    <property type="match status" value="1"/>
</dbReference>
<keyword evidence="6" id="KW-1185">Reference proteome</keyword>
<feature type="domain" description="BTB" evidence="4">
    <location>
        <begin position="2"/>
        <end position="69"/>
    </location>
</feature>
<evidence type="ECO:0000313" key="6">
    <source>
        <dbReference type="Proteomes" id="UP000236333"/>
    </source>
</evidence>
<gene>
    <name evidence="5" type="ORF">TSOC_002398</name>
</gene>